<keyword evidence="5 8" id="KW-1133">Transmembrane helix</keyword>
<dbReference type="GO" id="GO:0015254">
    <property type="term" value="F:glycerol channel activity"/>
    <property type="evidence" value="ECO:0007669"/>
    <property type="project" value="TreeGrafter"/>
</dbReference>
<evidence type="ECO:0000256" key="2">
    <source>
        <dbReference type="ARBA" id="ARBA00006175"/>
    </source>
</evidence>
<dbReference type="Pfam" id="PF00230">
    <property type="entry name" value="MIP"/>
    <property type="match status" value="1"/>
</dbReference>
<dbReference type="InterPro" id="IPR023271">
    <property type="entry name" value="Aquaporin-like"/>
</dbReference>
<dbReference type="STRING" id="747682.MALL_0440"/>
<keyword evidence="4 7" id="KW-0812">Transmembrane</keyword>
<keyword evidence="10" id="KW-1185">Reference proteome</keyword>
<accession>D4XWJ0</accession>
<evidence type="ECO:0000256" key="6">
    <source>
        <dbReference type="ARBA" id="ARBA00023136"/>
    </source>
</evidence>
<feature type="transmembrane region" description="Helical" evidence="8">
    <location>
        <begin position="89"/>
        <end position="110"/>
    </location>
</feature>
<dbReference type="OrthoDB" id="9807293at2"/>
<dbReference type="RefSeq" id="WP_005684003.1">
    <property type="nucleotide sequence ID" value="NZ_ADNC01000027.1"/>
</dbReference>
<gene>
    <name evidence="9" type="ORF">MALL_0440</name>
</gene>
<dbReference type="GO" id="GO:0005886">
    <property type="term" value="C:plasma membrane"/>
    <property type="evidence" value="ECO:0007669"/>
    <property type="project" value="TreeGrafter"/>
</dbReference>
<keyword evidence="3 7" id="KW-0813">Transport</keyword>
<evidence type="ECO:0000256" key="1">
    <source>
        <dbReference type="ARBA" id="ARBA00004141"/>
    </source>
</evidence>
<feature type="transmembrane region" description="Helical" evidence="8">
    <location>
        <begin position="141"/>
        <end position="160"/>
    </location>
</feature>
<dbReference type="InterPro" id="IPR050363">
    <property type="entry name" value="MIP/Aquaporin"/>
</dbReference>
<feature type="transmembrane region" description="Helical" evidence="8">
    <location>
        <begin position="12"/>
        <end position="31"/>
    </location>
</feature>
<evidence type="ECO:0000256" key="3">
    <source>
        <dbReference type="ARBA" id="ARBA00022448"/>
    </source>
</evidence>
<dbReference type="PANTHER" id="PTHR43829:SF9">
    <property type="entry name" value="AQUAPORIN-9"/>
    <property type="match status" value="1"/>
</dbReference>
<feature type="transmembrane region" description="Helical" evidence="8">
    <location>
        <begin position="221"/>
        <end position="243"/>
    </location>
</feature>
<protein>
    <submittedName>
        <fullName evidence="9">Putative glycerol uptake facilitator</fullName>
    </submittedName>
</protein>
<comment type="subcellular location">
    <subcellularLocation>
        <location evidence="1">Membrane</location>
        <topology evidence="1">Multi-pass membrane protein</topology>
    </subcellularLocation>
</comment>
<feature type="transmembrane region" description="Helical" evidence="8">
    <location>
        <begin position="172"/>
        <end position="193"/>
    </location>
</feature>
<dbReference type="InterPro" id="IPR000425">
    <property type="entry name" value="MIP"/>
</dbReference>
<evidence type="ECO:0000256" key="5">
    <source>
        <dbReference type="ARBA" id="ARBA00022989"/>
    </source>
</evidence>
<dbReference type="EMBL" id="ADNC01000027">
    <property type="protein sequence ID" value="EFF41361.1"/>
    <property type="molecule type" value="Genomic_DNA"/>
</dbReference>
<comment type="similarity">
    <text evidence="2 7">Belongs to the MIP/aquaporin (TC 1.A.8) family.</text>
</comment>
<dbReference type="Gene3D" id="1.20.1080.10">
    <property type="entry name" value="Glycerol uptake facilitator protein"/>
    <property type="match status" value="1"/>
</dbReference>
<name>D4XWJ0_9BACT</name>
<feature type="transmembrane region" description="Helical" evidence="8">
    <location>
        <begin position="43"/>
        <end position="64"/>
    </location>
</feature>
<evidence type="ECO:0000313" key="9">
    <source>
        <dbReference type="EMBL" id="EFF41361.1"/>
    </source>
</evidence>
<reference evidence="9 10" key="1">
    <citation type="submission" date="2010-03" db="EMBL/GenBank/DDBJ databases">
        <authorList>
            <person name="Glass J.I."/>
            <person name="Benders G.A."/>
            <person name="Durkin A.S."/>
            <person name="Farmerie W.G."/>
            <person name="Hlavinka K."/>
            <person name="Hostetler J."/>
            <person name="Jackson J."/>
            <person name="May M.A."/>
            <person name="Miller R.H."/>
            <person name="Paralanov V."/>
            <person name="Radune D."/>
            <person name="Szczypinski B."/>
            <person name="Brown D.R."/>
        </authorList>
    </citation>
    <scope>NUCLEOTIDE SEQUENCE [LARGE SCALE GENOMIC DNA]</scope>
    <source>
        <strain evidence="9 10">A21JP2</strain>
    </source>
</reference>
<dbReference type="InterPro" id="IPR022357">
    <property type="entry name" value="MIP_CS"/>
</dbReference>
<organism evidence="9 10">
    <name type="scientific">Mycoplasmopsis alligatoris A21JP2</name>
    <dbReference type="NCBI Taxonomy" id="747682"/>
    <lineage>
        <taxon>Bacteria</taxon>
        <taxon>Bacillati</taxon>
        <taxon>Mycoplasmatota</taxon>
        <taxon>Mycoplasmoidales</taxon>
        <taxon>Metamycoplasmataceae</taxon>
        <taxon>Mycoplasmopsis</taxon>
    </lineage>
</organism>
<dbReference type="eggNOG" id="COG0580">
    <property type="taxonomic scope" value="Bacteria"/>
</dbReference>
<evidence type="ECO:0000256" key="8">
    <source>
        <dbReference type="SAM" id="Phobius"/>
    </source>
</evidence>
<dbReference type="PROSITE" id="PS00221">
    <property type="entry name" value="MIP"/>
    <property type="match status" value="1"/>
</dbReference>
<sequence>MHELLKVFLGEFFGTAILILLGNGVCTAVGYKKMFAASKGGNWVPIALGWGMAVLLGVLVGNAFGSGAHLNPAVTVAFAVKGAVVPEAIAVYIVSQFIGAMFGQVILNLITYKHMLETDSATIRSCHSTGPAYPEAIAQNIGMEFVGTVVLIGTIMALGAKGNATLGAAGPLVVMIIVMSIGFSLGSTTGYAINPARDAGPRIVYTLMPIKGEKVTANWQYGWIPVVAPTVAGAVLGLIARFVEL</sequence>
<keyword evidence="6 8" id="KW-0472">Membrane</keyword>
<evidence type="ECO:0000256" key="7">
    <source>
        <dbReference type="RuleBase" id="RU000477"/>
    </source>
</evidence>
<comment type="caution">
    <text evidence="9">The sequence shown here is derived from an EMBL/GenBank/DDBJ whole genome shotgun (WGS) entry which is preliminary data.</text>
</comment>
<dbReference type="SUPFAM" id="SSF81338">
    <property type="entry name" value="Aquaporin-like"/>
    <property type="match status" value="1"/>
</dbReference>
<evidence type="ECO:0000256" key="4">
    <source>
        <dbReference type="ARBA" id="ARBA00022692"/>
    </source>
</evidence>
<dbReference type="Proteomes" id="UP000004757">
    <property type="component" value="Unassembled WGS sequence"/>
</dbReference>
<dbReference type="PANTHER" id="PTHR43829">
    <property type="entry name" value="AQUAPORIN OR AQUAGLYCEROPORIN RELATED"/>
    <property type="match status" value="1"/>
</dbReference>
<evidence type="ECO:0000313" key="10">
    <source>
        <dbReference type="Proteomes" id="UP000004757"/>
    </source>
</evidence>
<dbReference type="AlphaFoldDB" id="D4XWJ0"/>
<dbReference type="PRINTS" id="PR00783">
    <property type="entry name" value="MINTRINSICP"/>
</dbReference>
<proteinExistence type="inferred from homology"/>